<evidence type="ECO:0000313" key="11">
    <source>
        <dbReference type="Proteomes" id="UP001328107"/>
    </source>
</evidence>
<dbReference type="EMBL" id="BTRK01000001">
    <property type="protein sequence ID" value="GMR30974.1"/>
    <property type="molecule type" value="Genomic_DNA"/>
</dbReference>
<protein>
    <recommendedName>
        <fullName evidence="9">C2H2-type domain-containing protein</fullName>
    </recommendedName>
</protein>
<comment type="subcellular location">
    <subcellularLocation>
        <location evidence="1">Nucleus</location>
    </subcellularLocation>
</comment>
<dbReference type="GO" id="GO:0000981">
    <property type="term" value="F:DNA-binding transcription factor activity, RNA polymerase II-specific"/>
    <property type="evidence" value="ECO:0007669"/>
    <property type="project" value="TreeGrafter"/>
</dbReference>
<dbReference type="SMART" id="SM00355">
    <property type="entry name" value="ZnF_C2H2"/>
    <property type="match status" value="3"/>
</dbReference>
<comment type="caution">
    <text evidence="10">The sequence shown here is derived from an EMBL/GenBank/DDBJ whole genome shotgun (WGS) entry which is preliminary data.</text>
</comment>
<feature type="domain" description="C2H2-type" evidence="9">
    <location>
        <begin position="88"/>
        <end position="110"/>
    </location>
</feature>
<keyword evidence="5" id="KW-0862">Zinc</keyword>
<dbReference type="PANTHER" id="PTHR24394:SF44">
    <property type="entry name" value="ZINC FINGER PROTEIN 271-LIKE"/>
    <property type="match status" value="1"/>
</dbReference>
<keyword evidence="4 7" id="KW-0863">Zinc-finger</keyword>
<evidence type="ECO:0000256" key="8">
    <source>
        <dbReference type="SAM" id="MobiDB-lite"/>
    </source>
</evidence>
<feature type="domain" description="C2H2-type" evidence="9">
    <location>
        <begin position="32"/>
        <end position="59"/>
    </location>
</feature>
<sequence>EPIADMFCPSTETSRQLDQATPRENDVAAKQFLCFECGNKFSNAYNLKRHMRIHSGEKPFSCPYCELSFHATSARLRHIQRGHESKLYSCLTCGEQFDLKTQLNHHLSAN</sequence>
<evidence type="ECO:0000256" key="2">
    <source>
        <dbReference type="ARBA" id="ARBA00022723"/>
    </source>
</evidence>
<dbReference type="FunFam" id="3.30.160.60:FF:001573">
    <property type="entry name" value="Zinc finger protein 407"/>
    <property type="match status" value="1"/>
</dbReference>
<keyword evidence="2" id="KW-0479">Metal-binding</keyword>
<dbReference type="InterPro" id="IPR013087">
    <property type="entry name" value="Znf_C2H2_type"/>
</dbReference>
<feature type="non-terminal residue" evidence="10">
    <location>
        <position position="1"/>
    </location>
</feature>
<dbReference type="PROSITE" id="PS50157">
    <property type="entry name" value="ZINC_FINGER_C2H2_2"/>
    <property type="match status" value="2"/>
</dbReference>
<evidence type="ECO:0000313" key="10">
    <source>
        <dbReference type="EMBL" id="GMR30974.1"/>
    </source>
</evidence>
<evidence type="ECO:0000256" key="1">
    <source>
        <dbReference type="ARBA" id="ARBA00004123"/>
    </source>
</evidence>
<evidence type="ECO:0000256" key="7">
    <source>
        <dbReference type="PROSITE-ProRule" id="PRU00042"/>
    </source>
</evidence>
<evidence type="ECO:0000256" key="3">
    <source>
        <dbReference type="ARBA" id="ARBA00022737"/>
    </source>
</evidence>
<gene>
    <name evidence="10" type="ORF">PMAYCL1PPCAC_01169</name>
</gene>
<proteinExistence type="predicted"/>
<dbReference type="GO" id="GO:0005634">
    <property type="term" value="C:nucleus"/>
    <property type="evidence" value="ECO:0007669"/>
    <property type="project" value="UniProtKB-SubCell"/>
</dbReference>
<feature type="compositionally biased region" description="Polar residues" evidence="8">
    <location>
        <begin position="10"/>
        <end position="19"/>
    </location>
</feature>
<dbReference type="GO" id="GO:0008270">
    <property type="term" value="F:zinc ion binding"/>
    <property type="evidence" value="ECO:0007669"/>
    <property type="project" value="UniProtKB-KW"/>
</dbReference>
<dbReference type="Pfam" id="PF00096">
    <property type="entry name" value="zf-C2H2"/>
    <property type="match status" value="1"/>
</dbReference>
<dbReference type="SUPFAM" id="SSF57667">
    <property type="entry name" value="beta-beta-alpha zinc fingers"/>
    <property type="match status" value="1"/>
</dbReference>
<feature type="non-terminal residue" evidence="10">
    <location>
        <position position="110"/>
    </location>
</feature>
<dbReference type="PANTHER" id="PTHR24394">
    <property type="entry name" value="ZINC FINGER PROTEIN"/>
    <property type="match status" value="1"/>
</dbReference>
<keyword evidence="3" id="KW-0677">Repeat</keyword>
<reference evidence="11" key="1">
    <citation type="submission" date="2022-10" db="EMBL/GenBank/DDBJ databases">
        <title>Genome assembly of Pristionchus species.</title>
        <authorList>
            <person name="Yoshida K."/>
            <person name="Sommer R.J."/>
        </authorList>
    </citation>
    <scope>NUCLEOTIDE SEQUENCE [LARGE SCALE GENOMIC DNA]</scope>
    <source>
        <strain evidence="11">RS5460</strain>
    </source>
</reference>
<evidence type="ECO:0000256" key="5">
    <source>
        <dbReference type="ARBA" id="ARBA00022833"/>
    </source>
</evidence>
<dbReference type="PROSITE" id="PS00028">
    <property type="entry name" value="ZINC_FINGER_C2H2_1"/>
    <property type="match status" value="1"/>
</dbReference>
<name>A0AAN4Z048_9BILA</name>
<dbReference type="AlphaFoldDB" id="A0AAN4Z048"/>
<evidence type="ECO:0000256" key="6">
    <source>
        <dbReference type="ARBA" id="ARBA00023242"/>
    </source>
</evidence>
<accession>A0AAN4Z048</accession>
<organism evidence="10 11">
    <name type="scientific">Pristionchus mayeri</name>
    <dbReference type="NCBI Taxonomy" id="1317129"/>
    <lineage>
        <taxon>Eukaryota</taxon>
        <taxon>Metazoa</taxon>
        <taxon>Ecdysozoa</taxon>
        <taxon>Nematoda</taxon>
        <taxon>Chromadorea</taxon>
        <taxon>Rhabditida</taxon>
        <taxon>Rhabditina</taxon>
        <taxon>Diplogasteromorpha</taxon>
        <taxon>Diplogasteroidea</taxon>
        <taxon>Neodiplogasteridae</taxon>
        <taxon>Pristionchus</taxon>
    </lineage>
</organism>
<feature type="region of interest" description="Disordered" evidence="8">
    <location>
        <begin position="1"/>
        <end position="22"/>
    </location>
</feature>
<keyword evidence="6" id="KW-0539">Nucleus</keyword>
<dbReference type="Gene3D" id="3.30.160.60">
    <property type="entry name" value="Classic Zinc Finger"/>
    <property type="match status" value="2"/>
</dbReference>
<dbReference type="Proteomes" id="UP001328107">
    <property type="component" value="Unassembled WGS sequence"/>
</dbReference>
<keyword evidence="11" id="KW-1185">Reference proteome</keyword>
<evidence type="ECO:0000259" key="9">
    <source>
        <dbReference type="PROSITE" id="PS50157"/>
    </source>
</evidence>
<dbReference type="InterPro" id="IPR036236">
    <property type="entry name" value="Znf_C2H2_sf"/>
</dbReference>
<evidence type="ECO:0000256" key="4">
    <source>
        <dbReference type="ARBA" id="ARBA00022771"/>
    </source>
</evidence>